<dbReference type="EMBL" id="AWWV01010394">
    <property type="protein sequence ID" value="OMO79447.1"/>
    <property type="molecule type" value="Genomic_DNA"/>
</dbReference>
<reference evidence="1 2" key="1">
    <citation type="submission" date="2013-09" db="EMBL/GenBank/DDBJ databases">
        <title>Corchorus capsularis genome sequencing.</title>
        <authorList>
            <person name="Alam M."/>
            <person name="Haque M.S."/>
            <person name="Islam M.S."/>
            <person name="Emdad E.M."/>
            <person name="Islam M.M."/>
            <person name="Ahmed B."/>
            <person name="Halim A."/>
            <person name="Hossen Q.M.M."/>
            <person name="Hossain M.Z."/>
            <person name="Ahmed R."/>
            <person name="Khan M.M."/>
            <person name="Islam R."/>
            <person name="Rashid M.M."/>
            <person name="Khan S.A."/>
            <person name="Rahman M.S."/>
            <person name="Alam M."/>
        </authorList>
    </citation>
    <scope>NUCLEOTIDE SEQUENCE [LARGE SCALE GENOMIC DNA]</scope>
    <source>
        <strain evidence="2">cv. CVL-1</strain>
        <tissue evidence="1">Whole seedling</tissue>
    </source>
</reference>
<evidence type="ECO:0000313" key="1">
    <source>
        <dbReference type="EMBL" id="OMO79447.1"/>
    </source>
</evidence>
<dbReference type="Gramene" id="OMO79447">
    <property type="protein sequence ID" value="OMO79447"/>
    <property type="gene ID" value="CCACVL1_13676"/>
</dbReference>
<dbReference type="Proteomes" id="UP000188268">
    <property type="component" value="Unassembled WGS sequence"/>
</dbReference>
<keyword evidence="2" id="KW-1185">Reference proteome</keyword>
<proteinExistence type="predicted"/>
<sequence length="19" mass="2086">MAAWVRDVINPPELGPFSS</sequence>
<comment type="caution">
    <text evidence="1">The sequence shown here is derived from an EMBL/GenBank/DDBJ whole genome shotgun (WGS) entry which is preliminary data.</text>
</comment>
<accession>A0A1R3IA39</accession>
<name>A0A1R3IA39_COCAP</name>
<dbReference type="AlphaFoldDB" id="A0A1R3IA39"/>
<organism evidence="1 2">
    <name type="scientific">Corchorus capsularis</name>
    <name type="common">Jute</name>
    <dbReference type="NCBI Taxonomy" id="210143"/>
    <lineage>
        <taxon>Eukaryota</taxon>
        <taxon>Viridiplantae</taxon>
        <taxon>Streptophyta</taxon>
        <taxon>Embryophyta</taxon>
        <taxon>Tracheophyta</taxon>
        <taxon>Spermatophyta</taxon>
        <taxon>Magnoliopsida</taxon>
        <taxon>eudicotyledons</taxon>
        <taxon>Gunneridae</taxon>
        <taxon>Pentapetalae</taxon>
        <taxon>rosids</taxon>
        <taxon>malvids</taxon>
        <taxon>Malvales</taxon>
        <taxon>Malvaceae</taxon>
        <taxon>Grewioideae</taxon>
        <taxon>Apeibeae</taxon>
        <taxon>Corchorus</taxon>
    </lineage>
</organism>
<protein>
    <submittedName>
        <fullName evidence="1">Uncharacterized protein</fullName>
    </submittedName>
</protein>
<evidence type="ECO:0000313" key="2">
    <source>
        <dbReference type="Proteomes" id="UP000188268"/>
    </source>
</evidence>
<gene>
    <name evidence="1" type="ORF">CCACVL1_13676</name>
</gene>